<dbReference type="AlphaFoldDB" id="A0AAD5QHQ2"/>
<organism evidence="1 2">
    <name type="scientific">Parelaphostrongylus tenuis</name>
    <name type="common">Meningeal worm</name>
    <dbReference type="NCBI Taxonomy" id="148309"/>
    <lineage>
        <taxon>Eukaryota</taxon>
        <taxon>Metazoa</taxon>
        <taxon>Ecdysozoa</taxon>
        <taxon>Nematoda</taxon>
        <taxon>Chromadorea</taxon>
        <taxon>Rhabditida</taxon>
        <taxon>Rhabditina</taxon>
        <taxon>Rhabditomorpha</taxon>
        <taxon>Strongyloidea</taxon>
        <taxon>Metastrongylidae</taxon>
        <taxon>Parelaphostrongylus</taxon>
    </lineage>
</organism>
<dbReference type="Proteomes" id="UP001196413">
    <property type="component" value="Unassembled WGS sequence"/>
</dbReference>
<name>A0AAD5QHQ2_PARTN</name>
<accession>A0AAD5QHQ2</accession>
<sequence length="150" mass="17509">MKLAPVARLEWSYRHGRQSREGETNGRCAEVRTILKTDRPRIQFVTSLLHVQRYNRSSCFIGVIVGESELQSMKSTELRGKHNKQVHCWTSFSRRVYKLAQSKGIKRYRKQMYNEECNVLKVEQTDIRGHGFATLSNQLQVSKKCPVHDK</sequence>
<gene>
    <name evidence="1" type="ORF">KIN20_007283</name>
</gene>
<keyword evidence="2" id="KW-1185">Reference proteome</keyword>
<dbReference type="EMBL" id="JAHQIW010001044">
    <property type="protein sequence ID" value="KAJ1351297.1"/>
    <property type="molecule type" value="Genomic_DNA"/>
</dbReference>
<evidence type="ECO:0000313" key="1">
    <source>
        <dbReference type="EMBL" id="KAJ1351297.1"/>
    </source>
</evidence>
<comment type="caution">
    <text evidence="1">The sequence shown here is derived from an EMBL/GenBank/DDBJ whole genome shotgun (WGS) entry which is preliminary data.</text>
</comment>
<protein>
    <submittedName>
        <fullName evidence="1">Uncharacterized protein</fullName>
    </submittedName>
</protein>
<reference evidence="1" key="1">
    <citation type="submission" date="2021-06" db="EMBL/GenBank/DDBJ databases">
        <title>Parelaphostrongylus tenuis whole genome reference sequence.</title>
        <authorList>
            <person name="Garwood T.J."/>
            <person name="Larsen P.A."/>
            <person name="Fountain-Jones N.M."/>
            <person name="Garbe J.R."/>
            <person name="Macchietto M.G."/>
            <person name="Kania S.A."/>
            <person name="Gerhold R.W."/>
            <person name="Richards J.E."/>
            <person name="Wolf T.M."/>
        </authorList>
    </citation>
    <scope>NUCLEOTIDE SEQUENCE</scope>
    <source>
        <strain evidence="1">MNPRO001-30</strain>
        <tissue evidence="1">Meninges</tissue>
    </source>
</reference>
<evidence type="ECO:0000313" key="2">
    <source>
        <dbReference type="Proteomes" id="UP001196413"/>
    </source>
</evidence>
<proteinExistence type="predicted"/>